<organism evidence="1 2">
    <name type="scientific">Hirundo rustica rustica</name>
    <dbReference type="NCBI Taxonomy" id="333673"/>
    <lineage>
        <taxon>Eukaryota</taxon>
        <taxon>Metazoa</taxon>
        <taxon>Chordata</taxon>
        <taxon>Craniata</taxon>
        <taxon>Vertebrata</taxon>
        <taxon>Euteleostomi</taxon>
        <taxon>Archelosauria</taxon>
        <taxon>Archosauria</taxon>
        <taxon>Dinosauria</taxon>
        <taxon>Saurischia</taxon>
        <taxon>Theropoda</taxon>
        <taxon>Coelurosauria</taxon>
        <taxon>Aves</taxon>
        <taxon>Neognathae</taxon>
        <taxon>Neoaves</taxon>
        <taxon>Telluraves</taxon>
        <taxon>Australaves</taxon>
        <taxon>Passeriformes</taxon>
        <taxon>Sylvioidea</taxon>
        <taxon>Hirundinidae</taxon>
        <taxon>Hirundo</taxon>
    </lineage>
</organism>
<protein>
    <submittedName>
        <fullName evidence="1">Uncharacterized protein</fullName>
    </submittedName>
</protein>
<evidence type="ECO:0000313" key="2">
    <source>
        <dbReference type="Proteomes" id="UP000269221"/>
    </source>
</evidence>
<dbReference type="Proteomes" id="UP000269221">
    <property type="component" value="Unassembled WGS sequence"/>
</dbReference>
<accession>A0A3M0KQN5</accession>
<keyword evidence="2" id="KW-1185">Reference proteome</keyword>
<dbReference type="AlphaFoldDB" id="A0A3M0KQN5"/>
<evidence type="ECO:0000313" key="1">
    <source>
        <dbReference type="EMBL" id="RMC15475.1"/>
    </source>
</evidence>
<reference evidence="1 2" key="1">
    <citation type="submission" date="2018-07" db="EMBL/GenBank/DDBJ databases">
        <title>A high quality draft genome assembly of the barn swallow (H. rustica rustica).</title>
        <authorList>
            <person name="Formenti G."/>
            <person name="Chiara M."/>
            <person name="Poveda L."/>
            <person name="Francoijs K.-J."/>
            <person name="Bonisoli-Alquati A."/>
            <person name="Canova L."/>
            <person name="Gianfranceschi L."/>
            <person name="Horner D.S."/>
            <person name="Saino N."/>
        </authorList>
    </citation>
    <scope>NUCLEOTIDE SEQUENCE [LARGE SCALE GENOMIC DNA]</scope>
    <source>
        <strain evidence="1">Chelidonia</strain>
        <tissue evidence="1">Blood</tissue>
    </source>
</reference>
<proteinExistence type="predicted"/>
<sequence>MPLPGILEREQKATENGDDSPENQMITSDQYLRLSPSEINISTPHLDPTINSIVLLRRSIQTLGTETCMINEDASEEGPSTSQVSLRHPVYKKRLLQTEDVNLGDNRPTEYVIKCSPSGNPGLDTVLLIVAVRDCHFVSQ</sequence>
<comment type="caution">
    <text evidence="1">The sequence shown here is derived from an EMBL/GenBank/DDBJ whole genome shotgun (WGS) entry which is preliminary data.</text>
</comment>
<gene>
    <name evidence="1" type="ORF">DUI87_07667</name>
</gene>
<dbReference type="EMBL" id="QRBI01000104">
    <property type="protein sequence ID" value="RMC15475.1"/>
    <property type="molecule type" value="Genomic_DNA"/>
</dbReference>
<name>A0A3M0KQN5_HIRRU</name>